<keyword evidence="1" id="KW-0812">Transmembrane</keyword>
<dbReference type="STRING" id="1802391.A3D72_04085"/>
<sequence>MSHFCRTISSVKKKGGFTLIELLIILGIVAALFIVILIAVDPARRFAEARNATRQQDTRSIEEAVLLYSTDNKVLPTGIDVTLRMLGTATSSCGIICGGGDSASFFIDDTSAEFSAGTFSNTQYDSGNNWVELTPAGQIAGSGTYSSSIKDALSIVPWNTLSWLPQAPYGKELPNLLGAEVGYPQGNASMTNNVVLLHLNELSGVAIADSSGEGNPGTAAGGVGLGASGKLRTALNFDGINDRVVIANSTDINSAGPYTNRTIALWFNADTTTGRHVLYEEGAGVRGFNIYIDSGNVYVGGWNTAEYGWAGTWLSTTIATSTWYNVALRLKDGTAAVVADKFKGFLNGVEFGSGSGGQLYTHPGDVNIGRSNGASIYHNGASSAAFYYDGRMDEFSMWNRGLAPTEILDVYKRGVLRLKYQVRSCDDLACVGESFIGPDGGGSTFYTEASSTSLTIPAFPLTNVINNRYFQYQATLETDTSSLTPELTSVTINGELTSPSCLDLSPALVPDYLASIPQDPLTGNSQRTFYAIKQTSGERIYVNACSSELGQEIISQR</sequence>
<proteinExistence type="predicted"/>
<feature type="transmembrane region" description="Helical" evidence="1">
    <location>
        <begin position="20"/>
        <end position="40"/>
    </location>
</feature>
<evidence type="ECO:0008006" key="4">
    <source>
        <dbReference type="Google" id="ProtNLM"/>
    </source>
</evidence>
<dbReference type="Pfam" id="PF13385">
    <property type="entry name" value="Laminin_G_3"/>
    <property type="match status" value="1"/>
</dbReference>
<evidence type="ECO:0000313" key="3">
    <source>
        <dbReference type="Proteomes" id="UP000176303"/>
    </source>
</evidence>
<dbReference type="PROSITE" id="PS00409">
    <property type="entry name" value="PROKAR_NTER_METHYL"/>
    <property type="match status" value="1"/>
</dbReference>
<keyword evidence="1" id="KW-0472">Membrane</keyword>
<accession>A0A1F7U7V0</accession>
<dbReference type="Gene3D" id="3.30.700.10">
    <property type="entry name" value="Glycoprotein, Type 4 Pilin"/>
    <property type="match status" value="1"/>
</dbReference>
<dbReference type="InterPro" id="IPR045584">
    <property type="entry name" value="Pilin-like"/>
</dbReference>
<name>A0A1F7U7V0_9BACT</name>
<dbReference type="EMBL" id="MGDZ01000002">
    <property type="protein sequence ID" value="OGL74311.1"/>
    <property type="molecule type" value="Genomic_DNA"/>
</dbReference>
<evidence type="ECO:0000313" key="2">
    <source>
        <dbReference type="EMBL" id="OGL74311.1"/>
    </source>
</evidence>
<gene>
    <name evidence="2" type="ORF">A3D72_04085</name>
</gene>
<dbReference type="AlphaFoldDB" id="A0A1F7U7V0"/>
<dbReference type="SUPFAM" id="SSF54523">
    <property type="entry name" value="Pili subunits"/>
    <property type="match status" value="1"/>
</dbReference>
<comment type="caution">
    <text evidence="2">The sequence shown here is derived from an EMBL/GenBank/DDBJ whole genome shotgun (WGS) entry which is preliminary data.</text>
</comment>
<dbReference type="Proteomes" id="UP000176303">
    <property type="component" value="Unassembled WGS sequence"/>
</dbReference>
<organism evidence="2 3">
    <name type="scientific">Candidatus Uhrbacteria bacterium RIFCSPHIGHO2_02_FULL_57_19</name>
    <dbReference type="NCBI Taxonomy" id="1802391"/>
    <lineage>
        <taxon>Bacteria</taxon>
        <taxon>Candidatus Uhriibacteriota</taxon>
    </lineage>
</organism>
<dbReference type="InterPro" id="IPR013320">
    <property type="entry name" value="ConA-like_dom_sf"/>
</dbReference>
<dbReference type="SUPFAM" id="SSF49899">
    <property type="entry name" value="Concanavalin A-like lectins/glucanases"/>
    <property type="match status" value="1"/>
</dbReference>
<protein>
    <recommendedName>
        <fullName evidence="4">LamG-like jellyroll fold domain-containing protein</fullName>
    </recommendedName>
</protein>
<dbReference type="InterPro" id="IPR012902">
    <property type="entry name" value="N_methyl_site"/>
</dbReference>
<dbReference type="Gene3D" id="2.60.120.200">
    <property type="match status" value="1"/>
</dbReference>
<evidence type="ECO:0000256" key="1">
    <source>
        <dbReference type="SAM" id="Phobius"/>
    </source>
</evidence>
<keyword evidence="1" id="KW-1133">Transmembrane helix</keyword>
<reference evidence="2 3" key="1">
    <citation type="journal article" date="2016" name="Nat. Commun.">
        <title>Thousands of microbial genomes shed light on interconnected biogeochemical processes in an aquifer system.</title>
        <authorList>
            <person name="Anantharaman K."/>
            <person name="Brown C.T."/>
            <person name="Hug L.A."/>
            <person name="Sharon I."/>
            <person name="Castelle C.J."/>
            <person name="Probst A.J."/>
            <person name="Thomas B.C."/>
            <person name="Singh A."/>
            <person name="Wilkins M.J."/>
            <person name="Karaoz U."/>
            <person name="Brodie E.L."/>
            <person name="Williams K.H."/>
            <person name="Hubbard S.S."/>
            <person name="Banfield J.F."/>
        </authorList>
    </citation>
    <scope>NUCLEOTIDE SEQUENCE [LARGE SCALE GENOMIC DNA]</scope>
</reference>